<keyword evidence="5" id="KW-0472">Membrane</keyword>
<dbReference type="SUPFAM" id="SSF57850">
    <property type="entry name" value="RING/U-box"/>
    <property type="match status" value="1"/>
</dbReference>
<organism evidence="8 9">
    <name type="scientific">Salmo trutta</name>
    <name type="common">Brown trout</name>
    <dbReference type="NCBI Taxonomy" id="8032"/>
    <lineage>
        <taxon>Eukaryota</taxon>
        <taxon>Metazoa</taxon>
        <taxon>Chordata</taxon>
        <taxon>Craniata</taxon>
        <taxon>Vertebrata</taxon>
        <taxon>Euteleostomi</taxon>
        <taxon>Actinopterygii</taxon>
        <taxon>Neopterygii</taxon>
        <taxon>Teleostei</taxon>
        <taxon>Protacanthopterygii</taxon>
        <taxon>Salmoniformes</taxon>
        <taxon>Salmonidae</taxon>
        <taxon>Salmoninae</taxon>
        <taxon>Salmo</taxon>
    </lineage>
</organism>
<keyword evidence="2 4" id="KW-0863">Zinc-finger</keyword>
<dbReference type="GO" id="GO:0005783">
    <property type="term" value="C:endoplasmic reticulum"/>
    <property type="evidence" value="ECO:0007669"/>
    <property type="project" value="TreeGrafter"/>
</dbReference>
<sequence>TALSTVLLAMIILSSYSTVSDTWQYSSCCVLMLIAKMFFFWLFRISDKQVSRNSKVSYIYSTDFVMELLFGTIWLSMAIRRHKNYLRVIHNMEARFAVATSNELVADNDDCAICWDSMTTERKLSFGHLFHNSCLRSWSEQYTSCPTCHMPRARGSRIASWPPNFSVEVMHTTNVLGIVQPMFPRVPYHLVLQDLQLTHSVEVTTDNFLVGRIVVPFPTQPVERIVSQVNLSPEDVGGASGTSKVVTPEAEDFELRCCRFSKSAEERKKMPQQRKDEILLCACRYCVCLFKSTETAAMNNDNDDEYNEGMPFSKSYRIINQVSQQHQTCPL</sequence>
<keyword evidence="9" id="KW-1185">Reference proteome</keyword>
<dbReference type="GO" id="GO:0008270">
    <property type="term" value="F:zinc ion binding"/>
    <property type="evidence" value="ECO:0007669"/>
    <property type="project" value="UniProtKB-KW"/>
</dbReference>
<name>A0A674C073_SALTR</name>
<reference evidence="8" key="1">
    <citation type="submission" date="2025-08" db="UniProtKB">
        <authorList>
            <consortium name="Ensembl"/>
        </authorList>
    </citation>
    <scope>IDENTIFICATION</scope>
</reference>
<dbReference type="PANTHER" id="PTHR15067">
    <property type="entry name" value="E3 UBIQUITIN-PROTEIN LIGASE RNF8"/>
    <property type="match status" value="1"/>
</dbReference>
<dbReference type="GO" id="GO:0030968">
    <property type="term" value="P:endoplasmic reticulum unfolded protein response"/>
    <property type="evidence" value="ECO:0007669"/>
    <property type="project" value="TreeGrafter"/>
</dbReference>
<dbReference type="Gene3D" id="3.30.40.10">
    <property type="entry name" value="Zinc/RING finger domain, C3HC4 (zinc finger)"/>
    <property type="match status" value="1"/>
</dbReference>
<dbReference type="AlphaFoldDB" id="A0A674C073"/>
<evidence type="ECO:0000256" key="1">
    <source>
        <dbReference type="ARBA" id="ARBA00022723"/>
    </source>
</evidence>
<dbReference type="InterPro" id="IPR013083">
    <property type="entry name" value="Znf_RING/FYVE/PHD"/>
</dbReference>
<protein>
    <submittedName>
        <fullName evidence="8">Autocrine motility factor receptor a</fullName>
    </submittedName>
</protein>
<proteinExistence type="predicted"/>
<evidence type="ECO:0000256" key="6">
    <source>
        <dbReference type="SAM" id="SignalP"/>
    </source>
</evidence>
<evidence type="ECO:0000256" key="4">
    <source>
        <dbReference type="PROSITE-ProRule" id="PRU00175"/>
    </source>
</evidence>
<dbReference type="GO" id="GO:0006511">
    <property type="term" value="P:ubiquitin-dependent protein catabolic process"/>
    <property type="evidence" value="ECO:0007669"/>
    <property type="project" value="TreeGrafter"/>
</dbReference>
<keyword evidence="6" id="KW-0732">Signal</keyword>
<evidence type="ECO:0000256" key="5">
    <source>
        <dbReference type="SAM" id="Phobius"/>
    </source>
</evidence>
<dbReference type="GO" id="GO:0061630">
    <property type="term" value="F:ubiquitin protein ligase activity"/>
    <property type="evidence" value="ECO:0007669"/>
    <property type="project" value="TreeGrafter"/>
</dbReference>
<dbReference type="GO" id="GO:0005829">
    <property type="term" value="C:cytosol"/>
    <property type="evidence" value="ECO:0007669"/>
    <property type="project" value="TreeGrafter"/>
</dbReference>
<dbReference type="PANTHER" id="PTHR15067:SF5">
    <property type="entry name" value="E3 UBIQUITIN-PROTEIN LIGASE AMFR"/>
    <property type="match status" value="1"/>
</dbReference>
<evidence type="ECO:0000256" key="2">
    <source>
        <dbReference type="ARBA" id="ARBA00022771"/>
    </source>
</evidence>
<feature type="domain" description="RING-type" evidence="7">
    <location>
        <begin position="111"/>
        <end position="149"/>
    </location>
</feature>
<reference evidence="8" key="2">
    <citation type="submission" date="2025-09" db="UniProtKB">
        <authorList>
            <consortium name="Ensembl"/>
        </authorList>
    </citation>
    <scope>IDENTIFICATION</scope>
</reference>
<keyword evidence="1" id="KW-0479">Metal-binding</keyword>
<evidence type="ECO:0000313" key="9">
    <source>
        <dbReference type="Proteomes" id="UP000472277"/>
    </source>
</evidence>
<feature type="signal peptide" evidence="6">
    <location>
        <begin position="1"/>
        <end position="17"/>
    </location>
</feature>
<dbReference type="GO" id="GO:0000151">
    <property type="term" value="C:ubiquitin ligase complex"/>
    <property type="evidence" value="ECO:0007669"/>
    <property type="project" value="TreeGrafter"/>
</dbReference>
<gene>
    <name evidence="8" type="primary">AMFR</name>
</gene>
<evidence type="ECO:0000256" key="3">
    <source>
        <dbReference type="ARBA" id="ARBA00022833"/>
    </source>
</evidence>
<accession>A0A674C073</accession>
<dbReference type="Ensembl" id="ENSSTUT00000081955.1">
    <property type="protein sequence ID" value="ENSSTUP00000076957.1"/>
    <property type="gene ID" value="ENSSTUG00000033901.1"/>
</dbReference>
<dbReference type="Proteomes" id="UP000472277">
    <property type="component" value="Chromosome 17"/>
</dbReference>
<dbReference type="GO" id="GO:0070936">
    <property type="term" value="P:protein K48-linked ubiquitination"/>
    <property type="evidence" value="ECO:0007669"/>
    <property type="project" value="TreeGrafter"/>
</dbReference>
<feature type="transmembrane region" description="Helical" evidence="5">
    <location>
        <begin position="57"/>
        <end position="77"/>
    </location>
</feature>
<dbReference type="PROSITE" id="PS50089">
    <property type="entry name" value="ZF_RING_2"/>
    <property type="match status" value="1"/>
</dbReference>
<feature type="chain" id="PRO_5025556319" evidence="6">
    <location>
        <begin position="18"/>
        <end position="331"/>
    </location>
</feature>
<keyword evidence="5" id="KW-0812">Transmembrane</keyword>
<keyword evidence="5" id="KW-1133">Transmembrane helix</keyword>
<evidence type="ECO:0000259" key="7">
    <source>
        <dbReference type="PROSITE" id="PS50089"/>
    </source>
</evidence>
<dbReference type="InterPro" id="IPR001841">
    <property type="entry name" value="Znf_RING"/>
</dbReference>
<evidence type="ECO:0000313" key="8">
    <source>
        <dbReference type="Ensembl" id="ENSSTUP00000076957.1"/>
    </source>
</evidence>
<feature type="transmembrane region" description="Helical" evidence="5">
    <location>
        <begin position="23"/>
        <end position="45"/>
    </location>
</feature>
<dbReference type="Gene3D" id="1.10.8.10">
    <property type="entry name" value="DNA helicase RuvA subunit, C-terminal domain"/>
    <property type="match status" value="1"/>
</dbReference>
<keyword evidence="3" id="KW-0862">Zinc</keyword>
<dbReference type="Pfam" id="PF13639">
    <property type="entry name" value="zf-RING_2"/>
    <property type="match status" value="1"/>
</dbReference>
<dbReference type="GeneTree" id="ENSGT00940000156482"/>
<dbReference type="InParanoid" id="A0A674C073"/>